<evidence type="ECO:0000256" key="7">
    <source>
        <dbReference type="ARBA" id="ARBA00023049"/>
    </source>
</evidence>
<comment type="similarity">
    <text evidence="2">Belongs to the peptidase M8 family.</text>
</comment>
<evidence type="ECO:0000256" key="5">
    <source>
        <dbReference type="ARBA" id="ARBA00022801"/>
    </source>
</evidence>
<keyword evidence="6" id="KW-0862">Zinc</keyword>
<evidence type="ECO:0000313" key="10">
    <source>
        <dbReference type="Proteomes" id="UP001415857"/>
    </source>
</evidence>
<evidence type="ECO:0000256" key="1">
    <source>
        <dbReference type="ARBA" id="ARBA00001947"/>
    </source>
</evidence>
<keyword evidence="8" id="KW-0472">Membrane</keyword>
<keyword evidence="4" id="KW-0479">Metal-binding</keyword>
<dbReference type="GO" id="GO:0005737">
    <property type="term" value="C:cytoplasm"/>
    <property type="evidence" value="ECO:0007669"/>
    <property type="project" value="TreeGrafter"/>
</dbReference>
<evidence type="ECO:0000256" key="4">
    <source>
        <dbReference type="ARBA" id="ARBA00022723"/>
    </source>
</evidence>
<dbReference type="PANTHER" id="PTHR10942:SF0">
    <property type="entry name" value="LEISHMANOLYSIN-LIKE PEPTIDASE"/>
    <property type="match status" value="1"/>
</dbReference>
<protein>
    <submittedName>
        <fullName evidence="9">Uncharacterized protein</fullName>
    </submittedName>
</protein>
<evidence type="ECO:0000313" key="9">
    <source>
        <dbReference type="EMBL" id="KAK9270702.1"/>
    </source>
</evidence>
<dbReference type="EMBL" id="JBBPBK010000014">
    <property type="protein sequence ID" value="KAK9270702.1"/>
    <property type="molecule type" value="Genomic_DNA"/>
</dbReference>
<keyword evidence="3" id="KW-0645">Protease</keyword>
<evidence type="ECO:0000256" key="8">
    <source>
        <dbReference type="SAM" id="Phobius"/>
    </source>
</evidence>
<keyword evidence="5" id="KW-0378">Hydrolase</keyword>
<keyword evidence="8" id="KW-1133">Transmembrane helix</keyword>
<evidence type="ECO:0000256" key="2">
    <source>
        <dbReference type="ARBA" id="ARBA00005860"/>
    </source>
</evidence>
<organism evidence="9 10">
    <name type="scientific">Liquidambar formosana</name>
    <name type="common">Formosan gum</name>
    <dbReference type="NCBI Taxonomy" id="63359"/>
    <lineage>
        <taxon>Eukaryota</taxon>
        <taxon>Viridiplantae</taxon>
        <taxon>Streptophyta</taxon>
        <taxon>Embryophyta</taxon>
        <taxon>Tracheophyta</taxon>
        <taxon>Spermatophyta</taxon>
        <taxon>Magnoliopsida</taxon>
        <taxon>eudicotyledons</taxon>
        <taxon>Gunneridae</taxon>
        <taxon>Pentapetalae</taxon>
        <taxon>Saxifragales</taxon>
        <taxon>Altingiaceae</taxon>
        <taxon>Liquidambar</taxon>
    </lineage>
</organism>
<comment type="caution">
    <text evidence="9">The sequence shown here is derived from an EMBL/GenBank/DDBJ whole genome shotgun (WGS) entry which is preliminary data.</text>
</comment>
<reference evidence="9 10" key="1">
    <citation type="journal article" date="2024" name="Plant J.">
        <title>Genome sequences and population genomics reveal climatic adaptation and genomic divergence between two closely related sweetgum species.</title>
        <authorList>
            <person name="Xu W.Q."/>
            <person name="Ren C.Q."/>
            <person name="Zhang X.Y."/>
            <person name="Comes H.P."/>
            <person name="Liu X.H."/>
            <person name="Li Y.G."/>
            <person name="Kettle C.J."/>
            <person name="Jalonen R."/>
            <person name="Gaisberger H."/>
            <person name="Ma Y.Z."/>
            <person name="Qiu Y.X."/>
        </authorList>
    </citation>
    <scope>NUCLEOTIDE SEQUENCE [LARGE SCALE GENOMIC DNA]</scope>
    <source>
        <strain evidence="9">Hangzhou</strain>
    </source>
</reference>
<dbReference type="GO" id="GO:0006508">
    <property type="term" value="P:proteolysis"/>
    <property type="evidence" value="ECO:0007669"/>
    <property type="project" value="UniProtKB-KW"/>
</dbReference>
<comment type="cofactor">
    <cofactor evidence="1">
        <name>Zn(2+)</name>
        <dbReference type="ChEBI" id="CHEBI:29105"/>
    </cofactor>
</comment>
<evidence type="ECO:0000256" key="3">
    <source>
        <dbReference type="ARBA" id="ARBA00022670"/>
    </source>
</evidence>
<dbReference type="SUPFAM" id="SSF55486">
    <property type="entry name" value="Metalloproteases ('zincins'), catalytic domain"/>
    <property type="match status" value="1"/>
</dbReference>
<proteinExistence type="inferred from homology"/>
<dbReference type="Proteomes" id="UP001415857">
    <property type="component" value="Unassembled WGS sequence"/>
</dbReference>
<keyword evidence="10" id="KW-1185">Reference proteome</keyword>
<dbReference type="GO" id="GO:0016020">
    <property type="term" value="C:membrane"/>
    <property type="evidence" value="ECO:0007669"/>
    <property type="project" value="InterPro"/>
</dbReference>
<keyword evidence="8" id="KW-0812">Transmembrane</keyword>
<sequence length="236" mass="26712">MEVKFRCGRCISSSKNRIRTELGYAVVVFEILLILVLFEAANAKSQEHQLQWQRPEKGSENIVSHSCIHDQILEQRRRPGRKVYSVTPQVYKESGLSKPLHRKGRALLEVSDLVEKQKDAKQPIRIYLNYDAVGHSTDRDCRNVGDIVKLGEPPVNSLPGTPSCNPLGDPPIFGDCWYNCTLDDISGEDKRHRLRKALGQTADWFRRALAVEPVKGNLRLSGYSAVRARWRCTASS</sequence>
<dbReference type="GO" id="GO:0007155">
    <property type="term" value="P:cell adhesion"/>
    <property type="evidence" value="ECO:0007669"/>
    <property type="project" value="InterPro"/>
</dbReference>
<feature type="transmembrane region" description="Helical" evidence="8">
    <location>
        <begin position="21"/>
        <end position="41"/>
    </location>
</feature>
<dbReference type="AlphaFoldDB" id="A0AAP0R5C4"/>
<dbReference type="GO" id="GO:0046872">
    <property type="term" value="F:metal ion binding"/>
    <property type="evidence" value="ECO:0007669"/>
    <property type="project" value="UniProtKB-KW"/>
</dbReference>
<dbReference type="GO" id="GO:0004222">
    <property type="term" value="F:metalloendopeptidase activity"/>
    <property type="evidence" value="ECO:0007669"/>
    <property type="project" value="InterPro"/>
</dbReference>
<keyword evidence="7" id="KW-0482">Metalloprotease</keyword>
<gene>
    <name evidence="9" type="ORF">L1049_026285</name>
</gene>
<evidence type="ECO:0000256" key="6">
    <source>
        <dbReference type="ARBA" id="ARBA00022833"/>
    </source>
</evidence>
<dbReference type="PANTHER" id="PTHR10942">
    <property type="entry name" value="LEISHMANOLYSIN-LIKE PEPTIDASE"/>
    <property type="match status" value="1"/>
</dbReference>
<accession>A0AAP0R5C4</accession>
<dbReference type="Gene3D" id="3.10.170.20">
    <property type="match status" value="1"/>
</dbReference>
<name>A0AAP0R5C4_LIQFO</name>
<dbReference type="InterPro" id="IPR001577">
    <property type="entry name" value="Peptidase_M8"/>
</dbReference>